<evidence type="ECO:0000313" key="4">
    <source>
        <dbReference type="EMBL" id="SDI16810.1"/>
    </source>
</evidence>
<evidence type="ECO:0000259" key="2">
    <source>
        <dbReference type="Pfam" id="PF03749"/>
    </source>
</evidence>
<sequence length="229" mass="25957">MKYSSVKVARFIRRPNRFIAHVIVDNNEEIVHVKNTGRCREILQEGTMVILEEAKNTERKTKYSLIASYKGDVLINIDSQVPNLVVFDGIKEGKIKELHNVTKLSKEVVYGNSRFDLYFETKDQSGFIEVKGVTLETEGIAMFPDAPTQRGCKHIYEMIKAVQEGYGGFIFFLIQMTGVNYFTPFEIRDPEFTKALRLASEKGVTILAYDSIVSEDGITIGTPVEVRLC</sequence>
<dbReference type="InterPro" id="IPR040452">
    <property type="entry name" value="SfsA_C"/>
</dbReference>
<dbReference type="AlphaFoldDB" id="A0A1G8IE41"/>
<proteinExistence type="inferred from homology"/>
<feature type="domain" description="Sugar fermentation stimulation protein C-terminal" evidence="2">
    <location>
        <begin position="80"/>
        <end position="216"/>
    </location>
</feature>
<dbReference type="Gene3D" id="2.40.50.580">
    <property type="match status" value="1"/>
</dbReference>
<dbReference type="NCBIfam" id="TIGR00230">
    <property type="entry name" value="sfsA"/>
    <property type="match status" value="1"/>
</dbReference>
<gene>
    <name evidence="1" type="primary">sfsA</name>
    <name evidence="4" type="ORF">SAMN05443529_12840</name>
</gene>
<evidence type="ECO:0000259" key="3">
    <source>
        <dbReference type="Pfam" id="PF17746"/>
    </source>
</evidence>
<organism evidence="4 5">
    <name type="scientific">Desulfosporosinus hippei DSM 8344</name>
    <dbReference type="NCBI Taxonomy" id="1121419"/>
    <lineage>
        <taxon>Bacteria</taxon>
        <taxon>Bacillati</taxon>
        <taxon>Bacillota</taxon>
        <taxon>Clostridia</taxon>
        <taxon>Eubacteriales</taxon>
        <taxon>Desulfitobacteriaceae</taxon>
        <taxon>Desulfosporosinus</taxon>
    </lineage>
</organism>
<dbReference type="OrthoDB" id="9802365at2"/>
<dbReference type="Pfam" id="PF03749">
    <property type="entry name" value="SfsA"/>
    <property type="match status" value="1"/>
</dbReference>
<dbReference type="Pfam" id="PF17746">
    <property type="entry name" value="SfsA_N"/>
    <property type="match status" value="1"/>
</dbReference>
<feature type="domain" description="SfsA N-terminal OB" evidence="3">
    <location>
        <begin position="12"/>
        <end position="77"/>
    </location>
</feature>
<evidence type="ECO:0000256" key="1">
    <source>
        <dbReference type="HAMAP-Rule" id="MF_00095"/>
    </source>
</evidence>
<dbReference type="Gene3D" id="3.40.1350.60">
    <property type="match status" value="1"/>
</dbReference>
<protein>
    <recommendedName>
        <fullName evidence="1">Sugar fermentation stimulation protein homolog</fullName>
    </recommendedName>
</protein>
<reference evidence="5" key="1">
    <citation type="submission" date="2016-10" db="EMBL/GenBank/DDBJ databases">
        <authorList>
            <person name="Varghese N."/>
            <person name="Submissions S."/>
        </authorList>
    </citation>
    <scope>NUCLEOTIDE SEQUENCE [LARGE SCALE GENOMIC DNA]</scope>
    <source>
        <strain evidence="5">DSM 8344</strain>
    </source>
</reference>
<dbReference type="PANTHER" id="PTHR30545:SF2">
    <property type="entry name" value="SUGAR FERMENTATION STIMULATION PROTEIN A"/>
    <property type="match status" value="1"/>
</dbReference>
<dbReference type="InterPro" id="IPR041465">
    <property type="entry name" value="SfsA_N"/>
</dbReference>
<dbReference type="HAMAP" id="MF_00095">
    <property type="entry name" value="SfsA"/>
    <property type="match status" value="1"/>
</dbReference>
<dbReference type="STRING" id="1121419.SAMN05443529_12840"/>
<keyword evidence="5" id="KW-1185">Reference proteome</keyword>
<evidence type="ECO:0000313" key="5">
    <source>
        <dbReference type="Proteomes" id="UP000198656"/>
    </source>
</evidence>
<name>A0A1G8IE41_9FIRM</name>
<dbReference type="EMBL" id="FNCP01000028">
    <property type="protein sequence ID" value="SDI16810.1"/>
    <property type="molecule type" value="Genomic_DNA"/>
</dbReference>
<dbReference type="InterPro" id="IPR005224">
    <property type="entry name" value="SfsA"/>
</dbReference>
<dbReference type="Proteomes" id="UP000198656">
    <property type="component" value="Unassembled WGS sequence"/>
</dbReference>
<accession>A0A1G8IE41</accession>
<dbReference type="GO" id="GO:0003677">
    <property type="term" value="F:DNA binding"/>
    <property type="evidence" value="ECO:0007669"/>
    <property type="project" value="InterPro"/>
</dbReference>
<dbReference type="PANTHER" id="PTHR30545">
    <property type="entry name" value="SUGAR FERMENTATION STIMULATION PROTEIN A"/>
    <property type="match status" value="1"/>
</dbReference>
<comment type="similarity">
    <text evidence="1">Belongs to the SfsA family.</text>
</comment>
<dbReference type="CDD" id="cd22359">
    <property type="entry name" value="SfsA-like_bacterial"/>
    <property type="match status" value="1"/>
</dbReference>